<comment type="caution">
    <text evidence="1">The sequence shown here is derived from an EMBL/GenBank/DDBJ whole genome shotgun (WGS) entry which is preliminary data.</text>
</comment>
<organism evidence="1 2">
    <name type="scientific">Thelohanellus kitauei</name>
    <name type="common">Myxosporean</name>
    <dbReference type="NCBI Taxonomy" id="669202"/>
    <lineage>
        <taxon>Eukaryota</taxon>
        <taxon>Metazoa</taxon>
        <taxon>Cnidaria</taxon>
        <taxon>Myxozoa</taxon>
        <taxon>Myxosporea</taxon>
        <taxon>Bivalvulida</taxon>
        <taxon>Platysporina</taxon>
        <taxon>Myxobolidae</taxon>
        <taxon>Thelohanellus</taxon>
    </lineage>
</organism>
<accession>A0A0C2MM62</accession>
<protein>
    <recommendedName>
        <fullName evidence="3">Tc1-like transposase DDE domain-containing protein</fullName>
    </recommendedName>
</protein>
<dbReference type="Proteomes" id="UP000031668">
    <property type="component" value="Unassembled WGS sequence"/>
</dbReference>
<reference evidence="1 2" key="1">
    <citation type="journal article" date="2014" name="Genome Biol. Evol.">
        <title>The genome of the myxosporean Thelohanellus kitauei shows adaptations to nutrient acquisition within its fish host.</title>
        <authorList>
            <person name="Yang Y."/>
            <person name="Xiong J."/>
            <person name="Zhou Z."/>
            <person name="Huo F."/>
            <person name="Miao W."/>
            <person name="Ran C."/>
            <person name="Liu Y."/>
            <person name="Zhang J."/>
            <person name="Feng J."/>
            <person name="Wang M."/>
            <person name="Wang M."/>
            <person name="Wang L."/>
            <person name="Yao B."/>
        </authorList>
    </citation>
    <scope>NUCLEOTIDE SEQUENCE [LARGE SCALE GENOMIC DNA]</scope>
    <source>
        <strain evidence="1">Wuqing</strain>
    </source>
</reference>
<evidence type="ECO:0000313" key="2">
    <source>
        <dbReference type="Proteomes" id="UP000031668"/>
    </source>
</evidence>
<evidence type="ECO:0008006" key="3">
    <source>
        <dbReference type="Google" id="ProtNLM"/>
    </source>
</evidence>
<keyword evidence="2" id="KW-1185">Reference proteome</keyword>
<name>A0A0C2MM62_THEKT</name>
<gene>
    <name evidence="1" type="ORF">RF11_12413</name>
</gene>
<sequence length="264" mass="30386">MFQRSGSSLLDVSRLFFITGSTIVNVFAKNYAYNILGIEKSGPILTGDENITHADREEFQGMILCQDYGNGRNHSRMIDGLWIFGIVECSKNSDRTNICREVRLFHVEQRDAETLIPYMRDLYRKRIVDAFQKGQKASEISIVLRVARSTINSGDNNADIPLRTFVSKVQEDMDISVGKRKRVPIISERRNNESTLNFRERYATRYLELLQSFRERQFIFIDECGLNISMRTSHGRSKIGSPAIHVVPNLRTRVCLNKPDFNPL</sequence>
<proteinExistence type="predicted"/>
<dbReference type="OrthoDB" id="2194526at2759"/>
<dbReference type="EMBL" id="JWZT01004895">
    <property type="protein sequence ID" value="KII62696.1"/>
    <property type="molecule type" value="Genomic_DNA"/>
</dbReference>
<dbReference type="AlphaFoldDB" id="A0A0C2MM62"/>
<evidence type="ECO:0000313" key="1">
    <source>
        <dbReference type="EMBL" id="KII62696.1"/>
    </source>
</evidence>